<evidence type="ECO:0000259" key="1">
    <source>
        <dbReference type="Pfam" id="PF04326"/>
    </source>
</evidence>
<organism evidence="3">
    <name type="scientific">Candidatus Methanophaga sp. ANME-1 ERB7</name>
    <dbReference type="NCBI Taxonomy" id="2759913"/>
    <lineage>
        <taxon>Archaea</taxon>
        <taxon>Methanobacteriati</taxon>
        <taxon>Methanobacteriota</taxon>
        <taxon>Stenosarchaea group</taxon>
        <taxon>Methanomicrobia</taxon>
        <taxon>Candidatus Methanophagales</taxon>
        <taxon>Candidatus Methanophagaceae</taxon>
        <taxon>Candidatus Methanophaga</taxon>
    </lineage>
</organism>
<dbReference type="Gene3D" id="3.30.950.30">
    <property type="entry name" value="Schlafen, AAA domain"/>
    <property type="match status" value="1"/>
</dbReference>
<dbReference type="Pfam" id="PF04326">
    <property type="entry name" value="SLFN_AlbA_2"/>
    <property type="match status" value="1"/>
</dbReference>
<proteinExistence type="predicted"/>
<protein>
    <recommendedName>
        <fullName evidence="1">Schlafen AlbA-2 domain-containing protein</fullName>
    </recommendedName>
</protein>
<accession>A0A7G9Z7B3</accession>
<dbReference type="EMBL" id="MT631647">
    <property type="protein sequence ID" value="QNO56147.1"/>
    <property type="molecule type" value="Genomic_DNA"/>
</dbReference>
<dbReference type="PANTHER" id="PTHR30595:SF6">
    <property type="entry name" value="SCHLAFEN ALBA-2 DOMAIN-CONTAINING PROTEIN"/>
    <property type="match status" value="1"/>
</dbReference>
<dbReference type="EMBL" id="MT631645">
    <property type="protein sequence ID" value="QNO56114.1"/>
    <property type="molecule type" value="Genomic_DNA"/>
</dbReference>
<evidence type="ECO:0000313" key="3">
    <source>
        <dbReference type="EMBL" id="QNO56147.1"/>
    </source>
</evidence>
<sequence>MRENFNPFEKSFIEAKEKDLELLKSVAEGWYVEYKREKQNGKKIAKSISSFANSHGGIYFIGIEADSSTNCAKDFIGVNDSPDVIRDSVRGNLQPFPYFETFSINLSNGKKVLMAVISEGNNPPYIHSDGRIYRRQEAASDPISENNRYTIDELYRKALEFEEEIENFRAFDLTFCKGEENIPYLEIYVNTTPFNHFKITDFFKKENLEKILQQFNGAFDISETGISVSYTGNMKFDTLTTYYNSVSIRHLEQQNLAYNGLTIEIDRSGNLKLLIPLTEKDYYSKALAERYKNVITLSQEDTIYSIRFLDVRNIFATILGLINNYVKYLNEKKYGDKLEFKLKLRNCYRTTLYIDSEDFFEHVENFGIPICGKEEQYFPKHSISMNFQDIISHPITKVADLFFNVANALGVPLYVAVSVISEIYKNPQPPSSS</sequence>
<name>A0A7G9Z7B3_9EURY</name>
<feature type="domain" description="Schlafen AlbA-2" evidence="1">
    <location>
        <begin position="29"/>
        <end position="143"/>
    </location>
</feature>
<evidence type="ECO:0000313" key="2">
    <source>
        <dbReference type="EMBL" id="QNO56114.1"/>
    </source>
</evidence>
<dbReference type="AlphaFoldDB" id="A0A7G9Z7B3"/>
<dbReference type="PANTHER" id="PTHR30595">
    <property type="entry name" value="GLPR-RELATED TRANSCRIPTIONAL REPRESSOR"/>
    <property type="match status" value="1"/>
</dbReference>
<gene>
    <name evidence="3" type="ORF">LBAABJFF_00007</name>
    <name evidence="2" type="ORF">POMOPPKL_00011</name>
</gene>
<dbReference type="InterPro" id="IPR007421">
    <property type="entry name" value="Schlafen_AlbA_2_dom"/>
</dbReference>
<dbReference type="InterPro" id="IPR038461">
    <property type="entry name" value="Schlafen_AlbA_2_dom_sf"/>
</dbReference>
<reference evidence="3" key="1">
    <citation type="submission" date="2020-06" db="EMBL/GenBank/DDBJ databases">
        <title>Unique genomic features of the anaerobic methanotrophic archaea.</title>
        <authorList>
            <person name="Chadwick G.L."/>
            <person name="Skennerton C.T."/>
            <person name="Laso-Perez R."/>
            <person name="Leu A.O."/>
            <person name="Speth D.R."/>
            <person name="Yu H."/>
            <person name="Morgan-Lang C."/>
            <person name="Hatzenpichler R."/>
            <person name="Goudeau D."/>
            <person name="Malmstrom R."/>
            <person name="Brazelton W.J."/>
            <person name="Woyke T."/>
            <person name="Hallam S.J."/>
            <person name="Tyson G.W."/>
            <person name="Wegener G."/>
            <person name="Boetius A."/>
            <person name="Orphan V."/>
        </authorList>
    </citation>
    <scope>NUCLEOTIDE SEQUENCE</scope>
</reference>